<feature type="domain" description="Glycosyltransferase 2-like" evidence="3">
    <location>
        <begin position="51"/>
        <end position="211"/>
    </location>
</feature>
<dbReference type="Proteomes" id="UP001596328">
    <property type="component" value="Unassembled WGS sequence"/>
</dbReference>
<accession>A0ABD5RVL6</accession>
<dbReference type="InterPro" id="IPR029044">
    <property type="entry name" value="Nucleotide-diphossugar_trans"/>
</dbReference>
<keyword evidence="2" id="KW-1133">Transmembrane helix</keyword>
<evidence type="ECO:0000259" key="3">
    <source>
        <dbReference type="Pfam" id="PF00535"/>
    </source>
</evidence>
<dbReference type="Pfam" id="PF26629">
    <property type="entry name" value="GT2_TM_C"/>
    <property type="match status" value="1"/>
</dbReference>
<dbReference type="CDD" id="cd04179">
    <property type="entry name" value="DPM_DPG-synthase_like"/>
    <property type="match status" value="1"/>
</dbReference>
<evidence type="ECO:0000259" key="4">
    <source>
        <dbReference type="Pfam" id="PF26629"/>
    </source>
</evidence>
<gene>
    <name evidence="5" type="ORF">ACFQE1_02545</name>
</gene>
<dbReference type="Gene3D" id="3.90.550.10">
    <property type="entry name" value="Spore Coat Polysaccharide Biosynthesis Protein SpsA, Chain A"/>
    <property type="match status" value="1"/>
</dbReference>
<dbReference type="InterPro" id="IPR001173">
    <property type="entry name" value="Glyco_trans_2-like"/>
</dbReference>
<feature type="compositionally biased region" description="Polar residues" evidence="1">
    <location>
        <begin position="1"/>
        <end position="10"/>
    </location>
</feature>
<feature type="transmembrane region" description="Helical" evidence="2">
    <location>
        <begin position="352"/>
        <end position="372"/>
    </location>
</feature>
<keyword evidence="2" id="KW-0472">Membrane</keyword>
<feature type="transmembrane region" description="Helical" evidence="2">
    <location>
        <begin position="392"/>
        <end position="415"/>
    </location>
</feature>
<evidence type="ECO:0000256" key="1">
    <source>
        <dbReference type="SAM" id="MobiDB-lite"/>
    </source>
</evidence>
<evidence type="ECO:0000256" key="2">
    <source>
        <dbReference type="SAM" id="Phobius"/>
    </source>
</evidence>
<dbReference type="EMBL" id="JBHSWU010000010">
    <property type="protein sequence ID" value="MFC6723290.1"/>
    <property type="molecule type" value="Genomic_DNA"/>
</dbReference>
<feature type="region of interest" description="Disordered" evidence="1">
    <location>
        <begin position="1"/>
        <end position="21"/>
    </location>
</feature>
<name>A0ABD5RVL6_9EURY</name>
<evidence type="ECO:0000313" key="6">
    <source>
        <dbReference type="Proteomes" id="UP001596328"/>
    </source>
</evidence>
<reference evidence="5 6" key="1">
    <citation type="journal article" date="2019" name="Int. J. Syst. Evol. Microbiol.">
        <title>The Global Catalogue of Microorganisms (GCM) 10K type strain sequencing project: providing services to taxonomists for standard genome sequencing and annotation.</title>
        <authorList>
            <consortium name="The Broad Institute Genomics Platform"/>
            <consortium name="The Broad Institute Genome Sequencing Center for Infectious Disease"/>
            <person name="Wu L."/>
            <person name="Ma J."/>
        </authorList>
    </citation>
    <scope>NUCLEOTIDE SEQUENCE [LARGE SCALE GENOMIC DNA]</scope>
    <source>
        <strain evidence="5 6">NBRC 111368</strain>
    </source>
</reference>
<dbReference type="PANTHER" id="PTHR48090:SF7">
    <property type="entry name" value="RFBJ PROTEIN"/>
    <property type="match status" value="1"/>
</dbReference>
<dbReference type="Pfam" id="PF00535">
    <property type="entry name" value="Glycos_transf_2"/>
    <property type="match status" value="1"/>
</dbReference>
<dbReference type="SUPFAM" id="SSF53448">
    <property type="entry name" value="Nucleotide-diphospho-sugar transferases"/>
    <property type="match status" value="1"/>
</dbReference>
<protein>
    <submittedName>
        <fullName evidence="5">Glycosyltransferase family 2 protein</fullName>
    </submittedName>
</protein>
<comment type="caution">
    <text evidence="5">The sequence shown here is derived from an EMBL/GenBank/DDBJ whole genome shotgun (WGS) entry which is preliminary data.</text>
</comment>
<dbReference type="InterPro" id="IPR058718">
    <property type="entry name" value="Agl6_TM_C"/>
</dbReference>
<feature type="transmembrane region" description="Helical" evidence="2">
    <location>
        <begin position="309"/>
        <end position="331"/>
    </location>
</feature>
<sequence>MSSKLNQTNEGEYRPISEEGGEDVIAESMSEGVSDEGILLSADSNITPTLSVVMPTLNEEEGVAQCIAWIKNALNEMGIHGEVIVSDDSTDRTPEIARELGAIVVTPDKKGYGYAYQYAFEHARGDFIAMGDADCTYNFEELPKLLRLVQEGPADMAMGSRLEGEILPGSMPKLHQYVGNPLLTKFLNAFYGAGVSDSHSGMRVFSRDALETMELSSPGMEFASEMIMEAGAKDLTIEEVPITYHPRKGEATLESFSDGWRHVKFMLENAPGYLFSIPGLVMGVVGLVMMAISLTNFSLSGVSLGTHSLIAGSLLLIIGNQVVSLGAFASVASNPIQQPTDPVTTFLKRLRLEQSATGGLAIFGIGVAYASYLVWNWASSGFTQLPMFASDILAFTAIVFGLQIVFGSFLLSAIADR</sequence>
<organism evidence="5 6">
    <name type="scientific">Halobium palmae</name>
    <dbReference type="NCBI Taxonomy" id="1776492"/>
    <lineage>
        <taxon>Archaea</taxon>
        <taxon>Methanobacteriati</taxon>
        <taxon>Methanobacteriota</taxon>
        <taxon>Stenosarchaea group</taxon>
        <taxon>Halobacteria</taxon>
        <taxon>Halobacteriales</taxon>
        <taxon>Haloferacaceae</taxon>
        <taxon>Halobium</taxon>
    </lineage>
</organism>
<dbReference type="PANTHER" id="PTHR48090">
    <property type="entry name" value="UNDECAPRENYL-PHOSPHATE 4-DEOXY-4-FORMAMIDO-L-ARABINOSE TRANSFERASE-RELATED"/>
    <property type="match status" value="1"/>
</dbReference>
<feature type="transmembrane region" description="Helical" evidence="2">
    <location>
        <begin position="273"/>
        <end position="297"/>
    </location>
</feature>
<proteinExistence type="predicted"/>
<keyword evidence="6" id="KW-1185">Reference proteome</keyword>
<keyword evidence="2" id="KW-0812">Transmembrane</keyword>
<evidence type="ECO:0000313" key="5">
    <source>
        <dbReference type="EMBL" id="MFC6723290.1"/>
    </source>
</evidence>
<dbReference type="AlphaFoldDB" id="A0ABD5RVL6"/>
<dbReference type="InterPro" id="IPR050256">
    <property type="entry name" value="Glycosyltransferase_2"/>
</dbReference>
<feature type="domain" description="Low-salt glycan biosynthesis hexosyltransferase Agl6 C-terminal transmembrane region" evidence="4">
    <location>
        <begin position="334"/>
        <end position="414"/>
    </location>
</feature>